<feature type="transmembrane region" description="Helical" evidence="5">
    <location>
        <begin position="341"/>
        <end position="359"/>
    </location>
</feature>
<feature type="transmembrane region" description="Helical" evidence="5">
    <location>
        <begin position="172"/>
        <end position="200"/>
    </location>
</feature>
<reference evidence="7 8" key="1">
    <citation type="journal article" date="2016" name="Gut Pathog.">
        <title>Whole genome sequencing of "Faecalibaculum rodentium" ALO17, isolated from C57BL/6J laboratory mouse feces.</title>
        <authorList>
            <person name="Lim S."/>
            <person name="Chang D.H."/>
            <person name="Ahn S."/>
            <person name="Kim B.C."/>
        </authorList>
    </citation>
    <scope>NUCLEOTIDE SEQUENCE [LARGE SCALE GENOMIC DNA]</scope>
    <source>
        <strain evidence="7 8">Alo17</strain>
    </source>
</reference>
<evidence type="ECO:0000256" key="3">
    <source>
        <dbReference type="ARBA" id="ARBA00022989"/>
    </source>
</evidence>
<evidence type="ECO:0000259" key="6">
    <source>
        <dbReference type="Pfam" id="PF04932"/>
    </source>
</evidence>
<feature type="transmembrane region" description="Helical" evidence="5">
    <location>
        <begin position="37"/>
        <end position="54"/>
    </location>
</feature>
<keyword evidence="4 5" id="KW-0472">Membrane</keyword>
<protein>
    <recommendedName>
        <fullName evidence="6">O-antigen ligase-related domain-containing protein</fullName>
    </recommendedName>
</protein>
<feature type="transmembrane region" description="Helical" evidence="5">
    <location>
        <begin position="307"/>
        <end position="329"/>
    </location>
</feature>
<dbReference type="AlphaFoldDB" id="A0A140DXL0"/>
<dbReference type="PANTHER" id="PTHR37422">
    <property type="entry name" value="TEICHURONIC ACID BIOSYNTHESIS PROTEIN TUAE"/>
    <property type="match status" value="1"/>
</dbReference>
<feature type="transmembrane region" description="Helical" evidence="5">
    <location>
        <begin position="60"/>
        <end position="78"/>
    </location>
</feature>
<feature type="transmembrane region" description="Helical" evidence="5">
    <location>
        <begin position="6"/>
        <end position="25"/>
    </location>
</feature>
<dbReference type="InterPro" id="IPR007016">
    <property type="entry name" value="O-antigen_ligase-rel_domated"/>
</dbReference>
<evidence type="ECO:0000256" key="2">
    <source>
        <dbReference type="ARBA" id="ARBA00022692"/>
    </source>
</evidence>
<feature type="transmembrane region" description="Helical" evidence="5">
    <location>
        <begin position="207"/>
        <end position="228"/>
    </location>
</feature>
<dbReference type="GO" id="GO:0016020">
    <property type="term" value="C:membrane"/>
    <property type="evidence" value="ECO:0007669"/>
    <property type="project" value="UniProtKB-SubCell"/>
</dbReference>
<feature type="domain" description="O-antigen ligase-related" evidence="6">
    <location>
        <begin position="172"/>
        <end position="320"/>
    </location>
</feature>
<evidence type="ECO:0000313" key="8">
    <source>
        <dbReference type="Proteomes" id="UP000069771"/>
    </source>
</evidence>
<organism evidence="7 8">
    <name type="scientific">Faecalibaculum rodentium</name>
    <dbReference type="NCBI Taxonomy" id="1702221"/>
    <lineage>
        <taxon>Bacteria</taxon>
        <taxon>Bacillati</taxon>
        <taxon>Bacillota</taxon>
        <taxon>Erysipelotrichia</taxon>
        <taxon>Erysipelotrichales</taxon>
        <taxon>Erysipelotrichaceae</taxon>
        <taxon>Faecalibaculum</taxon>
    </lineage>
</organism>
<dbReference type="PANTHER" id="PTHR37422:SF13">
    <property type="entry name" value="LIPOPOLYSACCHARIDE BIOSYNTHESIS PROTEIN PA4999-RELATED"/>
    <property type="match status" value="1"/>
</dbReference>
<dbReference type="STRING" id="1702221.AALO17_22530"/>
<proteinExistence type="predicted"/>
<accession>A0A140DXL0</accession>
<dbReference type="KEGG" id="fro:AALO17_22530"/>
<evidence type="ECO:0000256" key="5">
    <source>
        <dbReference type="SAM" id="Phobius"/>
    </source>
</evidence>
<feature type="transmembrane region" description="Helical" evidence="5">
    <location>
        <begin position="90"/>
        <end position="108"/>
    </location>
</feature>
<sequence length="397" mass="45146">MYIIGGINVVNGLLAIFLAIYILWCGKLAKIGIKNNIPFYWLFLIVMAASYFTDAGILKTITYVMSFILLPWIVISIINTEERFFKVIDALIAGGALLGVLGIAEALLKFNFIQPLSSGDIEFFHEIRYGLLRIMTTFGQPITYGLYQVFIVALINYKNSVFGESRKLKICYVISVLNVFLSVSRTSIIAFIVIQLLFWYRGSKKKFANYMFVALICALVLLIASTSFNFRIPLIDDLLETINQVLSGNTASSGSTVGVGNRFDLWTWVYLSMGNKWIMGHGPTAEFAYKVYEWQTKTSIENQYLNILWHNGLVGLVLLILSYLSILIYSFKNRYHYILKSGKTISFNMCVFFTMLVYYVVEFGVQESDMARIYTVFVALLIAYNRIARSKAEVEES</sequence>
<evidence type="ECO:0000256" key="1">
    <source>
        <dbReference type="ARBA" id="ARBA00004141"/>
    </source>
</evidence>
<dbReference type="EMBL" id="CP011391">
    <property type="protein sequence ID" value="AMK55387.1"/>
    <property type="molecule type" value="Genomic_DNA"/>
</dbReference>
<keyword evidence="3 5" id="KW-1133">Transmembrane helix</keyword>
<evidence type="ECO:0000256" key="4">
    <source>
        <dbReference type="ARBA" id="ARBA00023136"/>
    </source>
</evidence>
<dbReference type="Pfam" id="PF04932">
    <property type="entry name" value="Wzy_C"/>
    <property type="match status" value="1"/>
</dbReference>
<dbReference type="InterPro" id="IPR051533">
    <property type="entry name" value="WaaL-like"/>
</dbReference>
<evidence type="ECO:0000313" key="7">
    <source>
        <dbReference type="EMBL" id="AMK55387.1"/>
    </source>
</evidence>
<dbReference type="Proteomes" id="UP000069771">
    <property type="component" value="Chromosome"/>
</dbReference>
<keyword evidence="8" id="KW-1185">Reference proteome</keyword>
<keyword evidence="2 5" id="KW-0812">Transmembrane</keyword>
<comment type="subcellular location">
    <subcellularLocation>
        <location evidence="1">Membrane</location>
        <topology evidence="1">Multi-pass membrane protein</topology>
    </subcellularLocation>
</comment>
<gene>
    <name evidence="7" type="ORF">AALO17_22530</name>
</gene>
<name>A0A140DXL0_9FIRM</name>